<evidence type="ECO:0000313" key="1">
    <source>
        <dbReference type="EMBL" id="KAJ9597076.1"/>
    </source>
</evidence>
<dbReference type="Proteomes" id="UP001233999">
    <property type="component" value="Unassembled WGS sequence"/>
</dbReference>
<proteinExistence type="predicted"/>
<accession>A0AAD8AEF2</accession>
<dbReference type="EMBL" id="JASPKZ010001845">
    <property type="protein sequence ID" value="KAJ9597076.1"/>
    <property type="molecule type" value="Genomic_DNA"/>
</dbReference>
<protein>
    <submittedName>
        <fullName evidence="1">Uncharacterized protein</fullName>
    </submittedName>
</protein>
<evidence type="ECO:0000313" key="2">
    <source>
        <dbReference type="Proteomes" id="UP001233999"/>
    </source>
</evidence>
<keyword evidence="2" id="KW-1185">Reference proteome</keyword>
<name>A0AAD8AEF2_DIPPU</name>
<dbReference type="AlphaFoldDB" id="A0AAD8AEF2"/>
<comment type="caution">
    <text evidence="1">The sequence shown here is derived from an EMBL/GenBank/DDBJ whole genome shotgun (WGS) entry which is preliminary data.</text>
</comment>
<feature type="non-terminal residue" evidence="1">
    <location>
        <position position="62"/>
    </location>
</feature>
<organism evidence="1 2">
    <name type="scientific">Diploptera punctata</name>
    <name type="common">Pacific beetle cockroach</name>
    <dbReference type="NCBI Taxonomy" id="6984"/>
    <lineage>
        <taxon>Eukaryota</taxon>
        <taxon>Metazoa</taxon>
        <taxon>Ecdysozoa</taxon>
        <taxon>Arthropoda</taxon>
        <taxon>Hexapoda</taxon>
        <taxon>Insecta</taxon>
        <taxon>Pterygota</taxon>
        <taxon>Neoptera</taxon>
        <taxon>Polyneoptera</taxon>
        <taxon>Dictyoptera</taxon>
        <taxon>Blattodea</taxon>
        <taxon>Blaberoidea</taxon>
        <taxon>Blaberidae</taxon>
        <taxon>Diplopterinae</taxon>
        <taxon>Diploptera</taxon>
    </lineage>
</organism>
<reference evidence="1" key="1">
    <citation type="journal article" date="2023" name="IScience">
        <title>Live-bearing cockroach genome reveals convergent evolutionary mechanisms linked to viviparity in insects and beyond.</title>
        <authorList>
            <person name="Fouks B."/>
            <person name="Harrison M.C."/>
            <person name="Mikhailova A.A."/>
            <person name="Marchal E."/>
            <person name="English S."/>
            <person name="Carruthers M."/>
            <person name="Jennings E.C."/>
            <person name="Chiamaka E.L."/>
            <person name="Frigard R.A."/>
            <person name="Pippel M."/>
            <person name="Attardo G.M."/>
            <person name="Benoit J.B."/>
            <person name="Bornberg-Bauer E."/>
            <person name="Tobe S.S."/>
        </authorList>
    </citation>
    <scope>NUCLEOTIDE SEQUENCE</scope>
    <source>
        <strain evidence="1">Stay&amp;Tobe</strain>
    </source>
</reference>
<sequence>LTINMCRAGMIWPWRQPLRLPDAVSGENPKIFKIIISNSGRESLHQRRYNKTLILLLEGSRY</sequence>
<gene>
    <name evidence="1" type="ORF">L9F63_027035</name>
</gene>
<reference evidence="1" key="2">
    <citation type="submission" date="2023-05" db="EMBL/GenBank/DDBJ databases">
        <authorList>
            <person name="Fouks B."/>
        </authorList>
    </citation>
    <scope>NUCLEOTIDE SEQUENCE</scope>
    <source>
        <strain evidence="1">Stay&amp;Tobe</strain>
        <tissue evidence="1">Testes</tissue>
    </source>
</reference>
<feature type="non-terminal residue" evidence="1">
    <location>
        <position position="1"/>
    </location>
</feature>